<proteinExistence type="inferred from homology"/>
<dbReference type="InterPro" id="IPR032816">
    <property type="entry name" value="VTT_dom"/>
</dbReference>
<reference evidence="5" key="1">
    <citation type="submission" date="2018-12" db="EMBL/GenBank/DDBJ databases">
        <title>Bacillus chawlae sp. nov., Bacillus glennii sp. nov., and Bacillus saganii sp. nov. Isolated from the Vehicle Assembly Building at Kennedy Space Center where the Viking Spacecraft were Assembled.</title>
        <authorList>
            <person name="Seuylemezian A."/>
            <person name="Vaishampayan P."/>
        </authorList>
    </citation>
    <scope>NUCLEOTIDE SEQUENCE [LARGE SCALE GENOMIC DNA]</scope>
    <source>
        <strain evidence="5">DSM 13966</strain>
    </source>
</reference>
<dbReference type="Pfam" id="PF09335">
    <property type="entry name" value="VTT_dom"/>
    <property type="match status" value="1"/>
</dbReference>
<dbReference type="PANTHER" id="PTHR42709">
    <property type="entry name" value="ALKALINE PHOSPHATASE LIKE PROTEIN"/>
    <property type="match status" value="1"/>
</dbReference>
<sequence length="288" mass="32273">MDLFTHRLNNNGVREWILHLFLSIVSVYFVFVLLPTVLPIYKWIFISTLFMVLVMDGFFIMTRRDNLLKINRMIVLYLGAILLLVLALFYVTKVVVFTDVYGFEGLLKEHLQTAKYIFFFISFAQPIVLPIPEAVTIPGASAVFGPAAAAAIAFPGTLLGISAMFFAARYGGRKFISKFIKEEQLEKYQQYVSKNETLIMFLLFIIPILPDEIICVGAGIGRVSPKRFLLIAAISKFFTATLLAYSVVLAEKLSLTAGQLMLGFSSIVIILFVVTAVTKKILSKERGL</sequence>
<feature type="domain" description="VTT" evidence="3">
    <location>
        <begin position="131"/>
        <end position="247"/>
    </location>
</feature>
<feature type="transmembrane region" description="Helical" evidence="2">
    <location>
        <begin position="74"/>
        <end position="96"/>
    </location>
</feature>
<feature type="transmembrane region" description="Helical" evidence="2">
    <location>
        <begin position="228"/>
        <end position="248"/>
    </location>
</feature>
<feature type="transmembrane region" description="Helical" evidence="2">
    <location>
        <begin position="116"/>
        <end position="135"/>
    </location>
</feature>
<keyword evidence="2" id="KW-1133">Transmembrane helix</keyword>
<accession>A0A3R9E8Q0</accession>
<keyword evidence="2" id="KW-0812">Transmembrane</keyword>
<dbReference type="EMBL" id="RSFW01000007">
    <property type="protein sequence ID" value="RSD28509.1"/>
    <property type="molecule type" value="Genomic_DNA"/>
</dbReference>
<feature type="transmembrane region" description="Helical" evidence="2">
    <location>
        <begin position="260"/>
        <end position="278"/>
    </location>
</feature>
<protein>
    <submittedName>
        <fullName evidence="4">TVP38/TMEM64 family protein</fullName>
    </submittedName>
</protein>
<name>A0A3R9E8Q0_9BACI</name>
<gene>
    <name evidence="4" type="ORF">EJA10_05355</name>
</gene>
<evidence type="ECO:0000313" key="5">
    <source>
        <dbReference type="Proteomes" id="UP000279911"/>
    </source>
</evidence>
<feature type="transmembrane region" description="Helical" evidence="2">
    <location>
        <begin position="16"/>
        <end position="34"/>
    </location>
</feature>
<comment type="caution">
    <text evidence="4">The sequence shown here is derived from an EMBL/GenBank/DDBJ whole genome shotgun (WGS) entry which is preliminary data.</text>
</comment>
<dbReference type="OrthoDB" id="371137at2"/>
<evidence type="ECO:0000256" key="2">
    <source>
        <dbReference type="SAM" id="Phobius"/>
    </source>
</evidence>
<evidence type="ECO:0000256" key="1">
    <source>
        <dbReference type="ARBA" id="ARBA00010792"/>
    </source>
</evidence>
<dbReference type="AlphaFoldDB" id="A0A3R9E8Q0"/>
<dbReference type="InterPro" id="IPR051311">
    <property type="entry name" value="DedA_domain"/>
</dbReference>
<keyword evidence="2" id="KW-0472">Membrane</keyword>
<organism evidence="4 5">
    <name type="scientific">Mesobacillus subterraneus</name>
    <dbReference type="NCBI Taxonomy" id="285983"/>
    <lineage>
        <taxon>Bacteria</taxon>
        <taxon>Bacillati</taxon>
        <taxon>Bacillota</taxon>
        <taxon>Bacilli</taxon>
        <taxon>Bacillales</taxon>
        <taxon>Bacillaceae</taxon>
        <taxon>Mesobacillus</taxon>
    </lineage>
</organism>
<comment type="similarity">
    <text evidence="1">Belongs to the DedA family.</text>
</comment>
<dbReference type="Proteomes" id="UP000279911">
    <property type="component" value="Unassembled WGS sequence"/>
</dbReference>
<feature type="transmembrane region" description="Helical" evidence="2">
    <location>
        <begin position="147"/>
        <end position="168"/>
    </location>
</feature>
<evidence type="ECO:0000313" key="4">
    <source>
        <dbReference type="EMBL" id="RSD28509.1"/>
    </source>
</evidence>
<evidence type="ECO:0000259" key="3">
    <source>
        <dbReference type="Pfam" id="PF09335"/>
    </source>
</evidence>
<feature type="transmembrane region" description="Helical" evidence="2">
    <location>
        <begin position="198"/>
        <end position="221"/>
    </location>
</feature>
<feature type="transmembrane region" description="Helical" evidence="2">
    <location>
        <begin position="40"/>
        <end position="62"/>
    </location>
</feature>